<gene>
    <name evidence="2" type="ORF">UK23_03170</name>
</gene>
<evidence type="ECO:0008006" key="4">
    <source>
        <dbReference type="Google" id="ProtNLM"/>
    </source>
</evidence>
<evidence type="ECO:0000313" key="2">
    <source>
        <dbReference type="EMBL" id="KJK52761.1"/>
    </source>
</evidence>
<comment type="caution">
    <text evidence="2">The sequence shown here is derived from an EMBL/GenBank/DDBJ whole genome shotgun (WGS) entry which is preliminary data.</text>
</comment>
<accession>A0A0F0HD18</accession>
<reference evidence="2 3" key="1">
    <citation type="submission" date="2015-02" db="EMBL/GenBank/DDBJ databases">
        <authorList>
            <person name="Ju K.-S."/>
            <person name="Doroghazi J.R."/>
            <person name="Metcalf W."/>
        </authorList>
    </citation>
    <scope>NUCLEOTIDE SEQUENCE [LARGE SCALE GENOMIC DNA]</scope>
    <source>
        <strain evidence="2 3">NRRL B-16140</strain>
    </source>
</reference>
<dbReference type="AlphaFoldDB" id="A0A0F0HD18"/>
<keyword evidence="1" id="KW-0732">Signal</keyword>
<proteinExistence type="predicted"/>
<dbReference type="RefSeq" id="WP_045309817.1">
    <property type="nucleotide sequence ID" value="NZ_JYJG01000008.1"/>
</dbReference>
<dbReference type="Proteomes" id="UP000033393">
    <property type="component" value="Unassembled WGS sequence"/>
</dbReference>
<dbReference type="EMBL" id="JYJG01000008">
    <property type="protein sequence ID" value="KJK52761.1"/>
    <property type="molecule type" value="Genomic_DNA"/>
</dbReference>
<sequence>MLRRTASFTLATGAALALLTSTAGASPAAESADASILACHNADTPTRTAGGWVHGKGWGSCQQHVGVYIQRLRAWGWEYEGDGASYDGPGSAVASWNCSGTGHYTYRTLVVWRDGTGPQSATSPEVRYEC</sequence>
<evidence type="ECO:0000313" key="3">
    <source>
        <dbReference type="Proteomes" id="UP000033393"/>
    </source>
</evidence>
<dbReference type="OrthoDB" id="4208021at2"/>
<evidence type="ECO:0000256" key="1">
    <source>
        <dbReference type="SAM" id="SignalP"/>
    </source>
</evidence>
<feature type="signal peptide" evidence="1">
    <location>
        <begin position="1"/>
        <end position="25"/>
    </location>
</feature>
<feature type="chain" id="PRO_5039647449" description="Secreted protein" evidence="1">
    <location>
        <begin position="26"/>
        <end position="130"/>
    </location>
</feature>
<protein>
    <recommendedName>
        <fullName evidence="4">Secreted protein</fullName>
    </recommendedName>
</protein>
<organism evidence="2 3">
    <name type="scientific">Lentzea aerocolonigenes</name>
    <name type="common">Lechevalieria aerocolonigenes</name>
    <name type="synonym">Saccharothrix aerocolonigenes</name>
    <dbReference type="NCBI Taxonomy" id="68170"/>
    <lineage>
        <taxon>Bacteria</taxon>
        <taxon>Bacillati</taxon>
        <taxon>Actinomycetota</taxon>
        <taxon>Actinomycetes</taxon>
        <taxon>Pseudonocardiales</taxon>
        <taxon>Pseudonocardiaceae</taxon>
        <taxon>Lentzea</taxon>
    </lineage>
</organism>
<name>A0A0F0HD18_LENAE</name>
<dbReference type="PATRIC" id="fig|68170.10.peg.3809"/>
<keyword evidence="3" id="KW-1185">Reference proteome</keyword>